<feature type="domain" description="FAD/NAD(P)-binding" evidence="6">
    <location>
        <begin position="6"/>
        <end position="297"/>
    </location>
</feature>
<comment type="similarity">
    <text evidence="1">Belongs to the FAD-dependent oxidoreductase family.</text>
</comment>
<reference evidence="7" key="1">
    <citation type="submission" date="2020-07" db="EMBL/GenBank/DDBJ databases">
        <authorList>
            <person name="Lin J."/>
        </authorList>
    </citation>
    <scope>NUCLEOTIDE SEQUENCE</scope>
</reference>
<dbReference type="GO" id="GO:0005737">
    <property type="term" value="C:cytoplasm"/>
    <property type="evidence" value="ECO:0007669"/>
    <property type="project" value="TreeGrafter"/>
</dbReference>
<sequence length="382" mass="42040">MAMKSRVVVVGGGIAGALLAKSIQDIADVVLIDPKEYFEIPWANLRAKVEPSVATRSIIQHTDYLTNGRVITASAVNVGEFEVFTSVGRLVAYDYLVIATGHLSTNPRRRSDRLEMFQEGKYTQQIIIGVHSSLKYIWQFILNNNQKIKSSKSILIIGGGPVGVELAAEIAIDYPEKKLTLVHNGPRLLEFIGLKASSKAFEWLKSKNVEILFERSIDTDSISEADKVYTTSAGETITADCYFICTGKPVGSAWLQESILNDCLDRNGRLVVDENLRVGGRKNIFAIGDITNVPESKQGFIAQKHAIVVAKNLKLLMKGAKDGKLIKYRPSSLTTTVTLGRKDALAELPFLTLVGLLPGMVRSRDLFVGRTRKLMGLDRLGF</sequence>
<dbReference type="PRINTS" id="PR00411">
    <property type="entry name" value="PNDRDTASEI"/>
</dbReference>
<dbReference type="InterPro" id="IPR036188">
    <property type="entry name" value="FAD/NAD-bd_sf"/>
</dbReference>
<dbReference type="GO" id="GO:0050660">
    <property type="term" value="F:flavin adenine dinucleotide binding"/>
    <property type="evidence" value="ECO:0007669"/>
    <property type="project" value="TreeGrafter"/>
</dbReference>
<dbReference type="SUPFAM" id="SSF51905">
    <property type="entry name" value="FAD/NAD(P)-binding domain"/>
    <property type="match status" value="1"/>
</dbReference>
<dbReference type="PANTHER" id="PTHR43735:SF3">
    <property type="entry name" value="FERROPTOSIS SUPPRESSOR PROTEIN 1"/>
    <property type="match status" value="1"/>
</dbReference>
<accession>A0A6V7QW99</accession>
<dbReference type="Pfam" id="PF07992">
    <property type="entry name" value="Pyr_redox_2"/>
    <property type="match status" value="1"/>
</dbReference>
<dbReference type="PANTHER" id="PTHR43735">
    <property type="entry name" value="APOPTOSIS-INDUCING FACTOR 1"/>
    <property type="match status" value="1"/>
</dbReference>
<evidence type="ECO:0000256" key="4">
    <source>
        <dbReference type="ARBA" id="ARBA00023002"/>
    </source>
</evidence>
<evidence type="ECO:0000256" key="1">
    <source>
        <dbReference type="ARBA" id="ARBA00006442"/>
    </source>
</evidence>
<name>A0A6V7QW99_ANACO</name>
<keyword evidence="3" id="KW-0274">FAD</keyword>
<organism evidence="7">
    <name type="scientific">Ananas comosus var. bracteatus</name>
    <name type="common">red pineapple</name>
    <dbReference type="NCBI Taxonomy" id="296719"/>
    <lineage>
        <taxon>Eukaryota</taxon>
        <taxon>Viridiplantae</taxon>
        <taxon>Streptophyta</taxon>
        <taxon>Embryophyta</taxon>
        <taxon>Tracheophyta</taxon>
        <taxon>Spermatophyta</taxon>
        <taxon>Magnoliopsida</taxon>
        <taxon>Liliopsida</taxon>
        <taxon>Poales</taxon>
        <taxon>Bromeliaceae</taxon>
        <taxon>Bromelioideae</taxon>
        <taxon>Ananas</taxon>
    </lineage>
</organism>
<evidence type="ECO:0000259" key="6">
    <source>
        <dbReference type="Pfam" id="PF07992"/>
    </source>
</evidence>
<dbReference type="EMBL" id="CAJEUB010000056">
    <property type="protein sequence ID" value="CAD1847544.1"/>
    <property type="molecule type" value="Genomic_DNA"/>
</dbReference>
<dbReference type="GO" id="GO:0004174">
    <property type="term" value="F:electron-transferring-flavoprotein dehydrogenase activity"/>
    <property type="evidence" value="ECO:0007669"/>
    <property type="project" value="TreeGrafter"/>
</dbReference>
<evidence type="ECO:0000256" key="2">
    <source>
        <dbReference type="ARBA" id="ARBA00022630"/>
    </source>
</evidence>
<proteinExistence type="inferred from homology"/>
<evidence type="ECO:0000256" key="3">
    <source>
        <dbReference type="ARBA" id="ARBA00022827"/>
    </source>
</evidence>
<dbReference type="InterPro" id="IPR023753">
    <property type="entry name" value="FAD/NAD-binding_dom"/>
</dbReference>
<gene>
    <name evidence="7" type="ORF">CB5_LOCUS30755</name>
</gene>
<evidence type="ECO:0000256" key="5">
    <source>
        <dbReference type="ARBA" id="ARBA00057036"/>
    </source>
</evidence>
<keyword evidence="2" id="KW-0285">Flavoprotein</keyword>
<dbReference type="FunFam" id="3.50.50.100:FF:000006">
    <property type="entry name" value="apoptosis-inducing factor 2"/>
    <property type="match status" value="1"/>
</dbReference>
<dbReference type="Gene3D" id="3.50.50.100">
    <property type="match status" value="1"/>
</dbReference>
<dbReference type="AlphaFoldDB" id="A0A6V7QW99"/>
<evidence type="ECO:0000313" key="7">
    <source>
        <dbReference type="EMBL" id="CAD1847544.1"/>
    </source>
</evidence>
<comment type="function">
    <text evidence="5">Putative FAD-dependent oxidoreductase.</text>
</comment>
<protein>
    <recommendedName>
        <fullName evidence="6">FAD/NAD(P)-binding domain-containing protein</fullName>
    </recommendedName>
</protein>
<keyword evidence="4" id="KW-0560">Oxidoreductase</keyword>
<dbReference type="PRINTS" id="PR00368">
    <property type="entry name" value="FADPNR"/>
</dbReference>